<evidence type="ECO:0000313" key="2">
    <source>
        <dbReference type="Proteomes" id="UP001060085"/>
    </source>
</evidence>
<comment type="caution">
    <text evidence="1">The sequence shown here is derived from an EMBL/GenBank/DDBJ whole genome shotgun (WGS) entry which is preliminary data.</text>
</comment>
<gene>
    <name evidence="1" type="ORF">M9H77_08719</name>
</gene>
<dbReference type="EMBL" id="CM044702">
    <property type="protein sequence ID" value="KAI5677769.1"/>
    <property type="molecule type" value="Genomic_DNA"/>
</dbReference>
<organism evidence="1 2">
    <name type="scientific">Catharanthus roseus</name>
    <name type="common">Madagascar periwinkle</name>
    <name type="synonym">Vinca rosea</name>
    <dbReference type="NCBI Taxonomy" id="4058"/>
    <lineage>
        <taxon>Eukaryota</taxon>
        <taxon>Viridiplantae</taxon>
        <taxon>Streptophyta</taxon>
        <taxon>Embryophyta</taxon>
        <taxon>Tracheophyta</taxon>
        <taxon>Spermatophyta</taxon>
        <taxon>Magnoliopsida</taxon>
        <taxon>eudicotyledons</taxon>
        <taxon>Gunneridae</taxon>
        <taxon>Pentapetalae</taxon>
        <taxon>asterids</taxon>
        <taxon>lamiids</taxon>
        <taxon>Gentianales</taxon>
        <taxon>Apocynaceae</taxon>
        <taxon>Rauvolfioideae</taxon>
        <taxon>Vinceae</taxon>
        <taxon>Catharanthinae</taxon>
        <taxon>Catharanthus</taxon>
    </lineage>
</organism>
<keyword evidence="2" id="KW-1185">Reference proteome</keyword>
<proteinExistence type="predicted"/>
<evidence type="ECO:0000313" key="1">
    <source>
        <dbReference type="EMBL" id="KAI5677769.1"/>
    </source>
</evidence>
<reference evidence="2" key="1">
    <citation type="journal article" date="2023" name="Nat. Plants">
        <title>Single-cell RNA sequencing provides a high-resolution roadmap for understanding the multicellular compartmentation of specialized metabolism.</title>
        <authorList>
            <person name="Sun S."/>
            <person name="Shen X."/>
            <person name="Li Y."/>
            <person name="Li Y."/>
            <person name="Wang S."/>
            <person name="Li R."/>
            <person name="Zhang H."/>
            <person name="Shen G."/>
            <person name="Guo B."/>
            <person name="Wei J."/>
            <person name="Xu J."/>
            <person name="St-Pierre B."/>
            <person name="Chen S."/>
            <person name="Sun C."/>
        </authorList>
    </citation>
    <scope>NUCLEOTIDE SEQUENCE [LARGE SCALE GENOMIC DNA]</scope>
</reference>
<dbReference type="Proteomes" id="UP001060085">
    <property type="component" value="Linkage Group LG02"/>
</dbReference>
<accession>A0ACC0BYS6</accession>
<name>A0ACC0BYS6_CATRO</name>
<protein>
    <submittedName>
        <fullName evidence="1">Uncharacterized protein</fullName>
    </submittedName>
</protein>
<sequence length="114" mass="13322">MVDEIPRRKELPQAKIEKSLETHVEKEISSDDSCDNMNEKSVEKEECIETKEKDRKEYELEKSESEKENECFIEKQESIEKEQKEKEVVALDKSEVVLKPSLDSTPSQGLKNLY</sequence>